<feature type="region of interest" description="Disordered" evidence="1">
    <location>
        <begin position="63"/>
        <end position="89"/>
    </location>
</feature>
<feature type="region of interest" description="Disordered" evidence="1">
    <location>
        <begin position="534"/>
        <end position="575"/>
    </location>
</feature>
<feature type="region of interest" description="Disordered" evidence="1">
    <location>
        <begin position="226"/>
        <end position="254"/>
    </location>
</feature>
<feature type="compositionally biased region" description="Basic and acidic residues" evidence="1">
    <location>
        <begin position="476"/>
        <end position="494"/>
    </location>
</feature>
<evidence type="ECO:0000313" key="2">
    <source>
        <dbReference type="EMBL" id="EMR82596.1"/>
    </source>
</evidence>
<reference evidence="3" key="1">
    <citation type="journal article" date="2013" name="Genome Announc.">
        <title>Draft genome sequence of Botrytis cinerea BcDW1, inoculum for noble rot of grape berries.</title>
        <authorList>
            <person name="Blanco-Ulate B."/>
            <person name="Allen G."/>
            <person name="Powell A.L."/>
            <person name="Cantu D."/>
        </authorList>
    </citation>
    <scope>NUCLEOTIDE SEQUENCE [LARGE SCALE GENOMIC DNA]</scope>
    <source>
        <strain evidence="3">BcDW1</strain>
    </source>
</reference>
<feature type="compositionally biased region" description="Basic and acidic residues" evidence="1">
    <location>
        <begin position="443"/>
        <end position="466"/>
    </location>
</feature>
<feature type="region of interest" description="Disordered" evidence="1">
    <location>
        <begin position="432"/>
        <end position="494"/>
    </location>
</feature>
<evidence type="ECO:0000313" key="3">
    <source>
        <dbReference type="Proteomes" id="UP000012045"/>
    </source>
</evidence>
<feature type="compositionally biased region" description="Polar residues" evidence="1">
    <location>
        <begin position="226"/>
        <end position="244"/>
    </location>
</feature>
<organism evidence="2 3">
    <name type="scientific">Botryotinia fuckeliana (strain BcDW1)</name>
    <name type="common">Noble rot fungus</name>
    <name type="synonym">Botrytis cinerea</name>
    <dbReference type="NCBI Taxonomy" id="1290391"/>
    <lineage>
        <taxon>Eukaryota</taxon>
        <taxon>Fungi</taxon>
        <taxon>Dikarya</taxon>
        <taxon>Ascomycota</taxon>
        <taxon>Pezizomycotina</taxon>
        <taxon>Leotiomycetes</taxon>
        <taxon>Helotiales</taxon>
        <taxon>Sclerotiniaceae</taxon>
        <taxon>Botrytis</taxon>
    </lineage>
</organism>
<accession>M7TGE7</accession>
<dbReference type="AlphaFoldDB" id="M7TGE7"/>
<proteinExistence type="predicted"/>
<dbReference type="Proteomes" id="UP000012045">
    <property type="component" value="Unassembled WGS sequence"/>
</dbReference>
<dbReference type="EMBL" id="KB708034">
    <property type="protein sequence ID" value="EMR82596.1"/>
    <property type="molecule type" value="Genomic_DNA"/>
</dbReference>
<feature type="compositionally biased region" description="Basic and acidic residues" evidence="1">
    <location>
        <begin position="543"/>
        <end position="575"/>
    </location>
</feature>
<feature type="compositionally biased region" description="Polar residues" evidence="1">
    <location>
        <begin position="301"/>
        <end position="312"/>
    </location>
</feature>
<feature type="region of interest" description="Disordered" evidence="1">
    <location>
        <begin position="287"/>
        <end position="317"/>
    </location>
</feature>
<dbReference type="OrthoDB" id="3535741at2759"/>
<gene>
    <name evidence="2" type="ORF">BcDW1_8784</name>
</gene>
<feature type="compositionally biased region" description="Polar residues" evidence="1">
    <location>
        <begin position="432"/>
        <end position="442"/>
    </location>
</feature>
<feature type="region of interest" description="Disordered" evidence="1">
    <location>
        <begin position="720"/>
        <end position="743"/>
    </location>
</feature>
<name>M7TGE7_BOTF1</name>
<feature type="compositionally biased region" description="Polar residues" evidence="1">
    <location>
        <begin position="72"/>
        <end position="88"/>
    </location>
</feature>
<evidence type="ECO:0000256" key="1">
    <source>
        <dbReference type="SAM" id="MobiDB-lite"/>
    </source>
</evidence>
<sequence length="818" mass="90687">MPRSELTFETMKETGENVLNEPKRSSESMPTPTTAPTLADTEIKQYSSLFDFDAASMFDPDSAGQVTEDFDQSNAIGSNPNLNTSPITINKKHPILTSSASANEPRIEQNVVDKTPAEIPSLEDFEWSQEQQDDFLNTLNGIGSEEISSWYANAVVTQGNSDALSEQNIEQILEFTDENQAILDSFRPTIANEISMKYIAQNELSITSSQSSGTLTAQDAVLQGSEQLGGTSNTDILEDPTSSPVKPEDKVTKQDRLNVFTKSTEKESPASNLNFDQYDKFFFPAQSIPSSPMNHDENTTRNHQGSTSQSPTKIRESEPVMSVQQLEMRQNEVGAAQNRFEQNLLGGREKYSRVTEMQMQNEDDQTHAPSPHQYLDAPYGKFNTSQAPQPYPCFQASGNVNLRAGFVMQRAGNGPGGVENGVYNTRDVASQSSENYHGSKTNQDPKKRPSWETRPDATRPRVRMTEEEFQWLRPNEGPRDVFENQRKKAAEQRLKDEAEANALEKAGMPRPQPKEQKQFKGGVHIEVWEKESLNNRRRAQGKSGRELFLEKPKLRGKRKDREISGAETQPDSKKLKLEENNRFALSSETRGVIEGLTHDTYASSMPVMDGFNRGMSNDPYSNASPMTSQMNQGITSSGPTHNSNINNNYGDIYGNNNYIGIHYTDPSLGSGAPSSGMTRNGALDSMPAYGAAYPSMGQSSRPEYDGPHQTRAVYSHNQHLGSFHSQSEQKARVSYGRSNVPSPPNVESMQKFGNFQPQSSQRSAASIYGTRKSRHQVEINLANPTMANGGNSIPSYLSGQNAQVPKTYSEECDQFLTA</sequence>
<dbReference type="HOGENOM" id="CLU_328997_0_0_1"/>
<feature type="region of interest" description="Disordered" evidence="1">
    <location>
        <begin position="1"/>
        <end position="37"/>
    </location>
</feature>
<protein>
    <submittedName>
        <fullName evidence="2">Uncharacterized protein</fullName>
    </submittedName>
</protein>
<feature type="compositionally biased region" description="Basic and acidic residues" evidence="1">
    <location>
        <begin position="10"/>
        <end position="26"/>
    </location>
</feature>